<keyword evidence="1" id="KW-0732">Signal</keyword>
<evidence type="ECO:0000313" key="3">
    <source>
        <dbReference type="EMBL" id="TXS96045.1"/>
    </source>
</evidence>
<dbReference type="SUPFAM" id="SSF51556">
    <property type="entry name" value="Metallo-dependent hydrolases"/>
    <property type="match status" value="1"/>
</dbReference>
<sequence length="427" mass="45180">MKLIPKTLLAFAMAAATAASQAQDIYITAAAMVDTVSGKLIESPAVLVSGERIVAVGREGALPVPDDAQQIDLGNLTLVPGLMDMHVHLSSAAEGTPFLEEMLQSTPRQTVNAVRNARATLQAGFTAVRDLGDSGYAVIAVRDAVAAGELEGPRIWSAGNALSVTGGHCDNNFYPPELDFKAEAVADGPWAVREALRKNIKYGADTVKFCATGGVFSRGTKVGAIQYTPEEMKAIVDEGHHRGQVVAAHAHGTEGIKAAIEAGVDSVEHASILDGEAIKLAKKQGTWFSMDIYNTDYTQTQGRANGVPEENLQKDAAIAQVQRDSFRAAVEGGVNMVFGSDAAIYPHGQNARQFARMVEYGMTEVQALQSATINAATLMKRDDLGAIKTGYLADIIAVEGNPLEDITVLERVSFVMKGGTVVKAQTP</sequence>
<dbReference type="SUPFAM" id="SSF51338">
    <property type="entry name" value="Composite domain of metallo-dependent hydrolases"/>
    <property type="match status" value="1"/>
</dbReference>
<dbReference type="InterPro" id="IPR006680">
    <property type="entry name" value="Amidohydro-rel"/>
</dbReference>
<feature type="domain" description="Amidohydrolase-related" evidence="2">
    <location>
        <begin position="77"/>
        <end position="422"/>
    </location>
</feature>
<dbReference type="AlphaFoldDB" id="A0A5C9A582"/>
<dbReference type="EMBL" id="VRZA01000001">
    <property type="protein sequence ID" value="TXS96045.1"/>
    <property type="molecule type" value="Genomic_DNA"/>
</dbReference>
<comment type="caution">
    <text evidence="3">The sequence shown here is derived from an EMBL/GenBank/DDBJ whole genome shotgun (WGS) entry which is preliminary data.</text>
</comment>
<feature type="signal peptide" evidence="1">
    <location>
        <begin position="1"/>
        <end position="22"/>
    </location>
</feature>
<dbReference type="Proteomes" id="UP000321039">
    <property type="component" value="Unassembled WGS sequence"/>
</dbReference>
<dbReference type="InterPro" id="IPR011059">
    <property type="entry name" value="Metal-dep_hydrolase_composite"/>
</dbReference>
<proteinExistence type="predicted"/>
<keyword evidence="4" id="KW-1185">Reference proteome</keyword>
<evidence type="ECO:0000313" key="4">
    <source>
        <dbReference type="Proteomes" id="UP000321039"/>
    </source>
</evidence>
<keyword evidence="3" id="KW-0378">Hydrolase</keyword>
<gene>
    <name evidence="3" type="ORF">FV139_00620</name>
</gene>
<dbReference type="InterPro" id="IPR051781">
    <property type="entry name" value="Metallo-dep_Hydrolase"/>
</dbReference>
<dbReference type="InterPro" id="IPR032466">
    <property type="entry name" value="Metal_Hydrolase"/>
</dbReference>
<protein>
    <submittedName>
        <fullName evidence="3">Amidohydrolase family protein</fullName>
    </submittedName>
</protein>
<dbReference type="PANTHER" id="PTHR43135:SF3">
    <property type="entry name" value="ALPHA-D-RIBOSE 1-METHYLPHOSPHONATE 5-TRIPHOSPHATE DIPHOSPHATASE"/>
    <property type="match status" value="1"/>
</dbReference>
<evidence type="ECO:0000259" key="2">
    <source>
        <dbReference type="Pfam" id="PF01979"/>
    </source>
</evidence>
<accession>A0A5C9A582</accession>
<dbReference type="PANTHER" id="PTHR43135">
    <property type="entry name" value="ALPHA-D-RIBOSE 1-METHYLPHOSPHONATE 5-TRIPHOSPHATE DIPHOSPHATASE"/>
    <property type="match status" value="1"/>
</dbReference>
<feature type="chain" id="PRO_5022864673" evidence="1">
    <location>
        <begin position="23"/>
        <end position="427"/>
    </location>
</feature>
<dbReference type="GO" id="GO:0016810">
    <property type="term" value="F:hydrolase activity, acting on carbon-nitrogen (but not peptide) bonds"/>
    <property type="evidence" value="ECO:0007669"/>
    <property type="project" value="InterPro"/>
</dbReference>
<dbReference type="Gene3D" id="3.20.20.140">
    <property type="entry name" value="Metal-dependent hydrolases"/>
    <property type="match status" value="1"/>
</dbReference>
<dbReference type="CDD" id="cd01299">
    <property type="entry name" value="Met_dep_hydrolase_A"/>
    <property type="match status" value="1"/>
</dbReference>
<organism evidence="3 4">
    <name type="scientific">Parahaliea maris</name>
    <dbReference type="NCBI Taxonomy" id="2716870"/>
    <lineage>
        <taxon>Bacteria</taxon>
        <taxon>Pseudomonadati</taxon>
        <taxon>Pseudomonadota</taxon>
        <taxon>Gammaproteobacteria</taxon>
        <taxon>Cellvibrionales</taxon>
        <taxon>Halieaceae</taxon>
        <taxon>Parahaliea</taxon>
    </lineage>
</organism>
<dbReference type="InterPro" id="IPR057744">
    <property type="entry name" value="OTAase-like"/>
</dbReference>
<evidence type="ECO:0000256" key="1">
    <source>
        <dbReference type="SAM" id="SignalP"/>
    </source>
</evidence>
<name>A0A5C9A582_9GAMM</name>
<dbReference type="Gene3D" id="2.30.40.10">
    <property type="entry name" value="Urease, subunit C, domain 1"/>
    <property type="match status" value="1"/>
</dbReference>
<dbReference type="Pfam" id="PF01979">
    <property type="entry name" value="Amidohydro_1"/>
    <property type="match status" value="1"/>
</dbReference>
<dbReference type="RefSeq" id="WP_148066315.1">
    <property type="nucleotide sequence ID" value="NZ_VRZA01000001.1"/>
</dbReference>
<reference evidence="3 4" key="1">
    <citation type="submission" date="2019-08" db="EMBL/GenBank/DDBJ databases">
        <title>Parahaliea maris sp. nov., isolated from the surface seawater.</title>
        <authorList>
            <person name="Liu Y."/>
        </authorList>
    </citation>
    <scope>NUCLEOTIDE SEQUENCE [LARGE SCALE GENOMIC DNA]</scope>
    <source>
        <strain evidence="3 4">HSLHS9</strain>
    </source>
</reference>